<evidence type="ECO:0000313" key="10">
    <source>
        <dbReference type="EMBL" id="OCL10115.1"/>
    </source>
</evidence>
<keyword evidence="2" id="KW-0949">S-adenosyl-L-methionine</keyword>
<evidence type="ECO:0000256" key="8">
    <source>
        <dbReference type="ARBA" id="ARBA00048428"/>
    </source>
</evidence>
<keyword evidence="10" id="KW-0489">Methyltransferase</keyword>
<evidence type="ECO:0000256" key="3">
    <source>
        <dbReference type="ARBA" id="ARBA00034487"/>
    </source>
</evidence>
<gene>
    <name evidence="10" type="ORF">AOQ84DRAFT_397027</name>
</gene>
<evidence type="ECO:0000256" key="7">
    <source>
        <dbReference type="ARBA" id="ARBA00047943"/>
    </source>
</evidence>
<evidence type="ECO:0000256" key="1">
    <source>
        <dbReference type="ARBA" id="ARBA00022679"/>
    </source>
</evidence>
<dbReference type="EMBL" id="KV749307">
    <property type="protein sequence ID" value="OCL10115.1"/>
    <property type="molecule type" value="Genomic_DNA"/>
</dbReference>
<dbReference type="EC" id="2.1.1.137" evidence="4"/>
<feature type="domain" description="Methyltransferase" evidence="9">
    <location>
        <begin position="64"/>
        <end position="211"/>
    </location>
</feature>
<dbReference type="GO" id="GO:0032259">
    <property type="term" value="P:methylation"/>
    <property type="evidence" value="ECO:0007669"/>
    <property type="project" value="UniProtKB-KW"/>
</dbReference>
<protein>
    <recommendedName>
        <fullName evidence="5">Arsenite methyltransferase</fullName>
        <ecNumber evidence="4">2.1.1.137</ecNumber>
    </recommendedName>
</protein>
<dbReference type="InterPro" id="IPR026669">
    <property type="entry name" value="Arsenite_MeTrfase-like"/>
</dbReference>
<keyword evidence="11" id="KW-1185">Reference proteome</keyword>
<dbReference type="NCBIfam" id="NF008823">
    <property type="entry name" value="PRK11873.1"/>
    <property type="match status" value="1"/>
</dbReference>
<keyword evidence="1 10" id="KW-0808">Transferase</keyword>
<reference evidence="10 11" key="1">
    <citation type="journal article" date="2016" name="Nat. Commun.">
        <title>Ectomycorrhizal ecology is imprinted in the genome of the dominant symbiotic fungus Cenococcum geophilum.</title>
        <authorList>
            <consortium name="DOE Joint Genome Institute"/>
            <person name="Peter M."/>
            <person name="Kohler A."/>
            <person name="Ohm R.A."/>
            <person name="Kuo A."/>
            <person name="Krutzmann J."/>
            <person name="Morin E."/>
            <person name="Arend M."/>
            <person name="Barry K.W."/>
            <person name="Binder M."/>
            <person name="Choi C."/>
            <person name="Clum A."/>
            <person name="Copeland A."/>
            <person name="Grisel N."/>
            <person name="Haridas S."/>
            <person name="Kipfer T."/>
            <person name="LaButti K."/>
            <person name="Lindquist E."/>
            <person name="Lipzen A."/>
            <person name="Maire R."/>
            <person name="Meier B."/>
            <person name="Mihaltcheva S."/>
            <person name="Molinier V."/>
            <person name="Murat C."/>
            <person name="Poggeler S."/>
            <person name="Quandt C.A."/>
            <person name="Sperisen C."/>
            <person name="Tritt A."/>
            <person name="Tisserant E."/>
            <person name="Crous P.W."/>
            <person name="Henrissat B."/>
            <person name="Nehls U."/>
            <person name="Egli S."/>
            <person name="Spatafora J.W."/>
            <person name="Grigoriev I.V."/>
            <person name="Martin F.M."/>
        </authorList>
    </citation>
    <scope>NUCLEOTIDE SEQUENCE [LARGE SCALE GENOMIC DNA]</scope>
    <source>
        <strain evidence="10 11">CBS 207.34</strain>
    </source>
</reference>
<sequence length="290" mass="31595">MDAKQIYEKVQERYGSAAKESSGEYAHVVAKAFGYSEEELTTIPKDANLGLSCGNPLALAKLGEGETVIDLGSGAGFDIFLAAKMVGAHGRAIGVDMNKDMLERANRNREAALANNVSFIESAITAIPLPDGSAHCIISNCVVNLVPEQEKQLAFNEMFRLLKPGGRVAISDILTRKDLPKELKENMALYVGCIAGASRIKDYERYLQEAGFQDILIVDSKHDLNVYTDVNKDGSRDFCCGSGKQLSYCKNGSSCCGEDLTGNRLENSAEQYKGFDFNEWAGSFKIYAVK</sequence>
<accession>A0A8E2JUG2</accession>
<organism evidence="10 11">
    <name type="scientific">Glonium stellatum</name>
    <dbReference type="NCBI Taxonomy" id="574774"/>
    <lineage>
        <taxon>Eukaryota</taxon>
        <taxon>Fungi</taxon>
        <taxon>Dikarya</taxon>
        <taxon>Ascomycota</taxon>
        <taxon>Pezizomycotina</taxon>
        <taxon>Dothideomycetes</taxon>
        <taxon>Pleosporomycetidae</taxon>
        <taxon>Gloniales</taxon>
        <taxon>Gloniaceae</taxon>
        <taxon>Glonium</taxon>
    </lineage>
</organism>
<name>A0A8E2JUG2_9PEZI</name>
<evidence type="ECO:0000259" key="9">
    <source>
        <dbReference type="Pfam" id="PF13847"/>
    </source>
</evidence>
<comment type="catalytic activity">
    <reaction evidence="6">
        <text>arsenic triglutathione + [thioredoxin]-dithiol + S-adenosyl-L-methionine + 2 H2O = methylarsonous acid + [thioredoxin]-disulfide + 3 glutathione + S-adenosyl-L-homocysteine + H(+)</text>
        <dbReference type="Rhea" id="RHEA:69460"/>
        <dbReference type="Rhea" id="RHEA-COMP:10698"/>
        <dbReference type="Rhea" id="RHEA-COMP:10700"/>
        <dbReference type="ChEBI" id="CHEBI:15377"/>
        <dbReference type="ChEBI" id="CHEBI:15378"/>
        <dbReference type="ChEBI" id="CHEBI:17826"/>
        <dbReference type="ChEBI" id="CHEBI:29950"/>
        <dbReference type="ChEBI" id="CHEBI:50058"/>
        <dbReference type="ChEBI" id="CHEBI:57856"/>
        <dbReference type="ChEBI" id="CHEBI:57925"/>
        <dbReference type="ChEBI" id="CHEBI:59789"/>
        <dbReference type="ChEBI" id="CHEBI:183640"/>
        <dbReference type="EC" id="2.1.1.137"/>
    </reaction>
</comment>
<comment type="similarity">
    <text evidence="3">Belongs to the methyltransferase superfamily. Arsenite methyltransferase family.</text>
</comment>
<proteinExistence type="inferred from homology"/>
<dbReference type="AlphaFoldDB" id="A0A8E2JUG2"/>
<dbReference type="InterPro" id="IPR029063">
    <property type="entry name" value="SAM-dependent_MTases_sf"/>
</dbReference>
<dbReference type="OrthoDB" id="66144at2759"/>
<dbReference type="InterPro" id="IPR025714">
    <property type="entry name" value="Methyltranfer_dom"/>
</dbReference>
<dbReference type="Gene3D" id="3.40.50.150">
    <property type="entry name" value="Vaccinia Virus protein VP39"/>
    <property type="match status" value="1"/>
</dbReference>
<comment type="catalytic activity">
    <reaction evidence="7">
        <text>arsenic triglutathione + 2 [thioredoxin]-dithiol + 2 S-adenosyl-L-methionine + H2O = dimethylarsinous acid + 2 [thioredoxin]-disulfide + 3 glutathione + 2 S-adenosyl-L-homocysteine + 2 H(+)</text>
        <dbReference type="Rhea" id="RHEA:69464"/>
        <dbReference type="Rhea" id="RHEA-COMP:10698"/>
        <dbReference type="Rhea" id="RHEA-COMP:10700"/>
        <dbReference type="ChEBI" id="CHEBI:15377"/>
        <dbReference type="ChEBI" id="CHEBI:15378"/>
        <dbReference type="ChEBI" id="CHEBI:23808"/>
        <dbReference type="ChEBI" id="CHEBI:29950"/>
        <dbReference type="ChEBI" id="CHEBI:50058"/>
        <dbReference type="ChEBI" id="CHEBI:57856"/>
        <dbReference type="ChEBI" id="CHEBI:57925"/>
        <dbReference type="ChEBI" id="CHEBI:59789"/>
        <dbReference type="ChEBI" id="CHEBI:183640"/>
        <dbReference type="EC" id="2.1.1.137"/>
    </reaction>
</comment>
<evidence type="ECO:0000256" key="4">
    <source>
        <dbReference type="ARBA" id="ARBA00034521"/>
    </source>
</evidence>
<dbReference type="SUPFAM" id="SSF53335">
    <property type="entry name" value="S-adenosyl-L-methionine-dependent methyltransferases"/>
    <property type="match status" value="1"/>
</dbReference>
<evidence type="ECO:0000313" key="11">
    <source>
        <dbReference type="Proteomes" id="UP000250140"/>
    </source>
</evidence>
<dbReference type="PANTHER" id="PTHR43675">
    <property type="entry name" value="ARSENITE METHYLTRANSFERASE"/>
    <property type="match status" value="1"/>
</dbReference>
<dbReference type="Pfam" id="PF13847">
    <property type="entry name" value="Methyltransf_31"/>
    <property type="match status" value="1"/>
</dbReference>
<comment type="catalytic activity">
    <reaction evidence="8">
        <text>arsenic triglutathione + 3 [thioredoxin]-dithiol + 3 S-adenosyl-L-methionine = trimethylarsine + 3 [thioredoxin]-disulfide + 3 glutathione + 3 S-adenosyl-L-homocysteine + 3 H(+)</text>
        <dbReference type="Rhea" id="RHEA:69432"/>
        <dbReference type="Rhea" id="RHEA-COMP:10698"/>
        <dbReference type="Rhea" id="RHEA-COMP:10700"/>
        <dbReference type="ChEBI" id="CHEBI:15378"/>
        <dbReference type="ChEBI" id="CHEBI:27130"/>
        <dbReference type="ChEBI" id="CHEBI:29950"/>
        <dbReference type="ChEBI" id="CHEBI:50058"/>
        <dbReference type="ChEBI" id="CHEBI:57856"/>
        <dbReference type="ChEBI" id="CHEBI:57925"/>
        <dbReference type="ChEBI" id="CHEBI:59789"/>
        <dbReference type="ChEBI" id="CHEBI:183640"/>
        <dbReference type="EC" id="2.1.1.137"/>
    </reaction>
</comment>
<dbReference type="GO" id="GO:0030791">
    <property type="term" value="F:arsenite methyltransferase activity"/>
    <property type="evidence" value="ECO:0007669"/>
    <property type="project" value="UniProtKB-EC"/>
</dbReference>
<dbReference type="CDD" id="cd02440">
    <property type="entry name" value="AdoMet_MTases"/>
    <property type="match status" value="1"/>
</dbReference>
<evidence type="ECO:0000256" key="2">
    <source>
        <dbReference type="ARBA" id="ARBA00022691"/>
    </source>
</evidence>
<dbReference type="PANTHER" id="PTHR43675:SF8">
    <property type="entry name" value="ARSENITE METHYLTRANSFERASE"/>
    <property type="match status" value="1"/>
</dbReference>
<evidence type="ECO:0000256" key="5">
    <source>
        <dbReference type="ARBA" id="ARBA00034545"/>
    </source>
</evidence>
<evidence type="ECO:0000256" key="6">
    <source>
        <dbReference type="ARBA" id="ARBA00047941"/>
    </source>
</evidence>
<dbReference type="Proteomes" id="UP000250140">
    <property type="component" value="Unassembled WGS sequence"/>
</dbReference>